<gene>
    <name evidence="2" type="ORF">IX92_01400</name>
</gene>
<dbReference type="RefSeq" id="WP_043006761.1">
    <property type="nucleotide sequence ID" value="NZ_CP009617.1"/>
</dbReference>
<dbReference type="Proteomes" id="UP000030081">
    <property type="component" value="Chromosome 1"/>
</dbReference>
<dbReference type="EMBL" id="CP009617">
    <property type="protein sequence ID" value="AIW17772.1"/>
    <property type="molecule type" value="Genomic_DNA"/>
</dbReference>
<reference evidence="2 3" key="1">
    <citation type="submission" date="2014-10" db="EMBL/GenBank/DDBJ databases">
        <title>The Complete Genome Sequence for the Shellfish Pathogen Vibrio coralliilyticus RE98 Isolated from a Shellfish Hatchery.</title>
        <authorList>
            <person name="Richards G.P."/>
            <person name="Bono J.L."/>
            <person name="Watson M.A."/>
            <person name="Needleman D.S."/>
        </authorList>
    </citation>
    <scope>NUCLEOTIDE SEQUENCE [LARGE SCALE GENOMIC DNA]</scope>
    <source>
        <strain evidence="2 3">RE98</strain>
    </source>
</reference>
<keyword evidence="3" id="KW-1185">Reference proteome</keyword>
<proteinExistence type="predicted"/>
<feature type="coiled-coil region" evidence="1">
    <location>
        <begin position="198"/>
        <end position="232"/>
    </location>
</feature>
<dbReference type="KEGG" id="vcy:IX92_01400"/>
<keyword evidence="1" id="KW-0175">Coiled coil</keyword>
<dbReference type="AlphaFoldDB" id="A0AAN0S967"/>
<evidence type="ECO:0000313" key="2">
    <source>
        <dbReference type="EMBL" id="AIW17772.1"/>
    </source>
</evidence>
<evidence type="ECO:0000313" key="3">
    <source>
        <dbReference type="Proteomes" id="UP000030081"/>
    </source>
</evidence>
<evidence type="ECO:0000256" key="1">
    <source>
        <dbReference type="SAM" id="Coils"/>
    </source>
</evidence>
<name>A0AAN0S967_9VIBR</name>
<sequence>MAGPNYRFTQVRDHTRNSHLRFYINYLYYKKHNTILNGYDFSVMHHRGLKHHFTEMVAEYLNIETELLESGEFGYEIKRTLNRLLNDLRIAAQEFMLPDWYTNWVNSERALFFFYSAIKVSIDSNILITRTRYSKIHIGQYLWPTLSTLGQQKRLLQDKENVREIVIDEMIRSDLEEKNYLPKSYLREKYSNDTSLTEEKVNEKLALEKEELQNIQKEYNSYLEALRQIENYDPTIDDHALEKIIDHFNFIAFTGDSYQGENARFVKSIKRLYEESYADVPTSRNIVKNDNPILINKTYERLVAQYQIHYIYTPTECPNIRQQCIIAFLDILNATTINEEFKERFKLIGDKFSLDKGDSADFTIELPTKQWEMLIELAKSKYPSKIKATLNKIIRQEYKTLKQKRDS</sequence>
<accession>A0AAN0S967</accession>
<protein>
    <submittedName>
        <fullName evidence="2">Uncharacterized protein</fullName>
    </submittedName>
</protein>
<organism evidence="2 3">
    <name type="scientific">Vibrio coralliilyticus</name>
    <dbReference type="NCBI Taxonomy" id="190893"/>
    <lineage>
        <taxon>Bacteria</taxon>
        <taxon>Pseudomonadati</taxon>
        <taxon>Pseudomonadota</taxon>
        <taxon>Gammaproteobacteria</taxon>
        <taxon>Vibrionales</taxon>
        <taxon>Vibrionaceae</taxon>
        <taxon>Vibrio</taxon>
    </lineage>
</organism>